<dbReference type="AlphaFoldDB" id="A0A1C7MWE2"/>
<organism evidence="2 3">
    <name type="scientific">Choanephora cucurbitarum</name>
    <dbReference type="NCBI Taxonomy" id="101091"/>
    <lineage>
        <taxon>Eukaryota</taxon>
        <taxon>Fungi</taxon>
        <taxon>Fungi incertae sedis</taxon>
        <taxon>Mucoromycota</taxon>
        <taxon>Mucoromycotina</taxon>
        <taxon>Mucoromycetes</taxon>
        <taxon>Mucorales</taxon>
        <taxon>Mucorineae</taxon>
        <taxon>Choanephoraceae</taxon>
        <taxon>Choanephoroideae</taxon>
        <taxon>Choanephora</taxon>
    </lineage>
</organism>
<feature type="region of interest" description="Disordered" evidence="1">
    <location>
        <begin position="78"/>
        <end position="118"/>
    </location>
</feature>
<evidence type="ECO:0000256" key="1">
    <source>
        <dbReference type="SAM" id="MobiDB-lite"/>
    </source>
</evidence>
<dbReference type="Proteomes" id="UP000093000">
    <property type="component" value="Unassembled WGS sequence"/>
</dbReference>
<accession>A0A1C7MWE2</accession>
<dbReference type="OrthoDB" id="2288255at2759"/>
<evidence type="ECO:0000313" key="2">
    <source>
        <dbReference type="EMBL" id="OBZ80776.1"/>
    </source>
</evidence>
<name>A0A1C7MWE2_9FUNG</name>
<evidence type="ECO:0000313" key="3">
    <source>
        <dbReference type="Proteomes" id="UP000093000"/>
    </source>
</evidence>
<reference evidence="2 3" key="1">
    <citation type="submission" date="2016-03" db="EMBL/GenBank/DDBJ databases">
        <title>Choanephora cucurbitarum.</title>
        <authorList>
            <person name="Min B."/>
            <person name="Park H."/>
            <person name="Park J.-H."/>
            <person name="Shin H.-D."/>
            <person name="Choi I.-G."/>
        </authorList>
    </citation>
    <scope>NUCLEOTIDE SEQUENCE [LARGE SCALE GENOMIC DNA]</scope>
    <source>
        <strain evidence="2 3">KUS-F28377</strain>
    </source>
</reference>
<sequence>MNQQTWCLNNLATMSAKKFADEYKYSNPRVLSHQYLKIIKEITTGEEQKRLVKEYNAWKRSEDYEKYWNEKTKDLKDRNGTESKVEEKEENKESDKEDQKQEKKTSINSSQSKSNKKLTAAEKQRVLSNYAAIPENQFWYLSTGTCVNEKMKQLVELSVFEHPVHSLIFDPDDQIWLEYFSVDELDEIRTFKQKPLQELPTDLQNCLDIYDKQWKDGVELYQFASSQQFHPINDFEKNWVRESMMQVAKLFLSGTSRSMESMSEADQLHHLWSFVYHLYDISEIKALLGERSSGATSFARNQSRSLEVSNTRIRKNIGAKLDILYKWYSNEVGSCEVGKNDVESTDDKYINDGLMKLPKTLKDMLCVLQRENPEKVSSLKSIGLLIMGNKLELIVMDVPVGNHISRISRTMPFGFPSSIEQVNTNFLPLLELAWKGKQAMEELVAVLKNRKRKAVELRSTAITKSNMPFTLYREK</sequence>
<gene>
    <name evidence="2" type="ORF">A0J61_11175</name>
</gene>
<comment type="caution">
    <text evidence="2">The sequence shown here is derived from an EMBL/GenBank/DDBJ whole genome shotgun (WGS) entry which is preliminary data.</text>
</comment>
<dbReference type="EMBL" id="LUGH01001742">
    <property type="protein sequence ID" value="OBZ80776.1"/>
    <property type="molecule type" value="Genomic_DNA"/>
</dbReference>
<dbReference type="InParanoid" id="A0A1C7MWE2"/>
<proteinExistence type="predicted"/>
<keyword evidence="3" id="KW-1185">Reference proteome</keyword>
<feature type="compositionally biased region" description="Basic and acidic residues" evidence="1">
    <location>
        <begin position="78"/>
        <end position="105"/>
    </location>
</feature>
<protein>
    <submittedName>
        <fullName evidence="2">Uncharacterized protein</fullName>
    </submittedName>
</protein>